<evidence type="ECO:0000313" key="2">
    <source>
        <dbReference type="Proteomes" id="UP001066276"/>
    </source>
</evidence>
<keyword evidence="2" id="KW-1185">Reference proteome</keyword>
<gene>
    <name evidence="1" type="ORF">NDU88_003792</name>
</gene>
<evidence type="ECO:0000313" key="1">
    <source>
        <dbReference type="EMBL" id="KAJ1125360.1"/>
    </source>
</evidence>
<dbReference type="AlphaFoldDB" id="A0AAV7PJ74"/>
<comment type="caution">
    <text evidence="1">The sequence shown here is derived from an EMBL/GenBank/DDBJ whole genome shotgun (WGS) entry which is preliminary data.</text>
</comment>
<sequence length="130" mass="14753">MGKILWGYLPSASELGTRMLEEYATEAGYKGRVRKPVLLKILAELVPELRLGFYCSFVHRARARLRQLCRIEDSKRSRSARAASVYFAPCHSKYGPSGRWGVEFVAKKREGLYLHGTVPLHTVSSAARRR</sequence>
<accession>A0AAV7PJ74</accession>
<proteinExistence type="predicted"/>
<protein>
    <submittedName>
        <fullName evidence="1">Uncharacterized protein</fullName>
    </submittedName>
</protein>
<reference evidence="1" key="1">
    <citation type="journal article" date="2022" name="bioRxiv">
        <title>Sequencing and chromosome-scale assembly of the giantPleurodeles waltlgenome.</title>
        <authorList>
            <person name="Brown T."/>
            <person name="Elewa A."/>
            <person name="Iarovenko S."/>
            <person name="Subramanian E."/>
            <person name="Araus A.J."/>
            <person name="Petzold A."/>
            <person name="Susuki M."/>
            <person name="Suzuki K.-i.T."/>
            <person name="Hayashi T."/>
            <person name="Toyoda A."/>
            <person name="Oliveira C."/>
            <person name="Osipova E."/>
            <person name="Leigh N.D."/>
            <person name="Simon A."/>
            <person name="Yun M.H."/>
        </authorList>
    </citation>
    <scope>NUCLEOTIDE SEQUENCE</scope>
    <source>
        <strain evidence="1">20211129_DDA</strain>
        <tissue evidence="1">Liver</tissue>
    </source>
</reference>
<name>A0AAV7PJ74_PLEWA</name>
<organism evidence="1 2">
    <name type="scientific">Pleurodeles waltl</name>
    <name type="common">Iberian ribbed newt</name>
    <dbReference type="NCBI Taxonomy" id="8319"/>
    <lineage>
        <taxon>Eukaryota</taxon>
        <taxon>Metazoa</taxon>
        <taxon>Chordata</taxon>
        <taxon>Craniata</taxon>
        <taxon>Vertebrata</taxon>
        <taxon>Euteleostomi</taxon>
        <taxon>Amphibia</taxon>
        <taxon>Batrachia</taxon>
        <taxon>Caudata</taxon>
        <taxon>Salamandroidea</taxon>
        <taxon>Salamandridae</taxon>
        <taxon>Pleurodelinae</taxon>
        <taxon>Pleurodeles</taxon>
    </lineage>
</organism>
<dbReference type="EMBL" id="JANPWB010000011">
    <property type="protein sequence ID" value="KAJ1125360.1"/>
    <property type="molecule type" value="Genomic_DNA"/>
</dbReference>
<dbReference type="Proteomes" id="UP001066276">
    <property type="component" value="Chromosome 7"/>
</dbReference>